<sequence length="91" mass="10172">MNPKHADRLTVLHDGEEIEVFNWVNIEQPSVVRGIGQIEQFDPQIGAGDSPTTPDAVTDWVAELLDAEYHINVERLGIEVVDVESEEVHVL</sequence>
<accession>A0AAE3G084</accession>
<dbReference type="Proteomes" id="UP001203207">
    <property type="component" value="Unassembled WGS sequence"/>
</dbReference>
<comment type="caution">
    <text evidence="1">The sequence shown here is derived from an EMBL/GenBank/DDBJ whole genome shotgun (WGS) entry which is preliminary data.</text>
</comment>
<geneLocation type="plasmid" evidence="1">
    <name>pAArc-St2</name>
</geneLocation>
<dbReference type="AlphaFoldDB" id="A0AAE3G084"/>
<reference evidence="1" key="1">
    <citation type="journal article" date="2022" name="Syst. Appl. Microbiol.">
        <title>Natronocalculus amylovorans gen. nov., sp. nov., and Natranaeroarchaeum aerophilus sp. nov., dominant culturable amylolytic natronoarchaea from hypersaline soda lakes in southwestern Siberia.</title>
        <authorList>
            <person name="Sorokin D.Y."/>
            <person name="Elcheninov A.G."/>
            <person name="Khizhniak T.V."/>
            <person name="Koenen M."/>
            <person name="Bale N.J."/>
            <person name="Damste J.S.S."/>
            <person name="Kublanov I.V."/>
        </authorList>
    </citation>
    <scope>NUCLEOTIDE SEQUENCE</scope>
    <source>
        <strain evidence="1">AArc-St2</strain>
    </source>
</reference>
<gene>
    <name evidence="1" type="ORF">AArcSt2_15495</name>
</gene>
<name>A0AAE3G084_9EURY</name>
<keyword evidence="2" id="KW-1185">Reference proteome</keyword>
<reference evidence="1" key="2">
    <citation type="submission" date="2022-02" db="EMBL/GenBank/DDBJ databases">
        <authorList>
            <person name="Elcheninov A.G."/>
            <person name="Sorokin D.Y."/>
            <person name="Kublanov I.V."/>
        </authorList>
    </citation>
    <scope>NUCLEOTIDE SEQUENCE</scope>
    <source>
        <strain evidence="1">AArc-St2</strain>
        <plasmid evidence="1">pAArc-St2</plasmid>
    </source>
</reference>
<protein>
    <submittedName>
        <fullName evidence="1">Uncharacterized protein</fullName>
    </submittedName>
</protein>
<dbReference type="RefSeq" id="WP_250586054.1">
    <property type="nucleotide sequence ID" value="NZ_JAKRVX010000010.1"/>
</dbReference>
<evidence type="ECO:0000313" key="1">
    <source>
        <dbReference type="EMBL" id="MCL9818346.1"/>
    </source>
</evidence>
<dbReference type="EMBL" id="JAKRVX010000010">
    <property type="protein sequence ID" value="MCL9818346.1"/>
    <property type="molecule type" value="Genomic_DNA"/>
</dbReference>
<organism evidence="1 2">
    <name type="scientific">Natronocalculus amylovorans</name>
    <dbReference type="NCBI Taxonomy" id="2917812"/>
    <lineage>
        <taxon>Archaea</taxon>
        <taxon>Methanobacteriati</taxon>
        <taxon>Methanobacteriota</taxon>
        <taxon>Stenosarchaea group</taxon>
        <taxon>Halobacteria</taxon>
        <taxon>Halobacteriales</taxon>
        <taxon>Haloferacaceae</taxon>
        <taxon>Natronocalculus</taxon>
    </lineage>
</organism>
<proteinExistence type="predicted"/>
<evidence type="ECO:0000313" key="2">
    <source>
        <dbReference type="Proteomes" id="UP001203207"/>
    </source>
</evidence>
<keyword evidence="1" id="KW-0614">Plasmid</keyword>